<dbReference type="InterPro" id="IPR037523">
    <property type="entry name" value="VOC_core"/>
</dbReference>
<dbReference type="PROSITE" id="PS51819">
    <property type="entry name" value="VOC"/>
    <property type="match status" value="1"/>
</dbReference>
<keyword evidence="2" id="KW-0456">Lyase</keyword>
<dbReference type="Pfam" id="PF00903">
    <property type="entry name" value="Glyoxalase"/>
    <property type="match status" value="1"/>
</dbReference>
<reference evidence="2" key="1">
    <citation type="submission" date="2021-01" db="EMBL/GenBank/DDBJ databases">
        <title>Genomic Encyclopedia of Type Strains, Phase IV (KMG-IV): sequencing the most valuable type-strain genomes for metagenomic binning, comparative biology and taxonomic classification.</title>
        <authorList>
            <person name="Goeker M."/>
        </authorList>
    </citation>
    <scope>NUCLEOTIDE SEQUENCE</scope>
    <source>
        <strain evidence="2">DSM 21943</strain>
    </source>
</reference>
<dbReference type="SUPFAM" id="SSF54593">
    <property type="entry name" value="Glyoxalase/Bleomycin resistance protein/Dihydroxybiphenyl dioxygenase"/>
    <property type="match status" value="1"/>
</dbReference>
<comment type="caution">
    <text evidence="2">The sequence shown here is derived from an EMBL/GenBank/DDBJ whole genome shotgun (WGS) entry which is preliminary data.</text>
</comment>
<feature type="domain" description="VOC" evidence="1">
    <location>
        <begin position="6"/>
        <end position="130"/>
    </location>
</feature>
<keyword evidence="3" id="KW-1185">Reference proteome</keyword>
<dbReference type="InterPro" id="IPR004360">
    <property type="entry name" value="Glyas_Fos-R_dOase_dom"/>
</dbReference>
<organism evidence="2 3">
    <name type="scientific">Shouchella xiaoxiensis</name>
    <dbReference type="NCBI Taxonomy" id="766895"/>
    <lineage>
        <taxon>Bacteria</taxon>
        <taxon>Bacillati</taxon>
        <taxon>Bacillota</taxon>
        <taxon>Bacilli</taxon>
        <taxon>Bacillales</taxon>
        <taxon>Bacillaceae</taxon>
        <taxon>Shouchella</taxon>
    </lineage>
</organism>
<proteinExistence type="predicted"/>
<gene>
    <name evidence="2" type="ORF">JOC54_000458</name>
</gene>
<protein>
    <submittedName>
        <fullName evidence="2">Lactoylglutathione lyase</fullName>
    </submittedName>
</protein>
<evidence type="ECO:0000313" key="2">
    <source>
        <dbReference type="EMBL" id="MBM7837227.1"/>
    </source>
</evidence>
<dbReference type="InterPro" id="IPR029068">
    <property type="entry name" value="Glyas_Bleomycin-R_OHBP_Dase"/>
</dbReference>
<evidence type="ECO:0000313" key="3">
    <source>
        <dbReference type="Proteomes" id="UP001179280"/>
    </source>
</evidence>
<name>A0ABS2SNX8_9BACI</name>
<sequence>MNSQPKQVFINLPIKNLQRSKAFFSELGFRFNEQFENETTTCMVVNDSIFVMLLEEDRFRAFTKREVADTSKVAEAILALSLESREEVEAIVNRAFAAGATPYNEPQDHGFMYGWSFTDLDGHLWEFLYMDEAAFKQQT</sequence>
<evidence type="ECO:0000259" key="1">
    <source>
        <dbReference type="PROSITE" id="PS51819"/>
    </source>
</evidence>
<dbReference type="Gene3D" id="3.10.180.10">
    <property type="entry name" value="2,3-Dihydroxybiphenyl 1,2-Dioxygenase, domain 1"/>
    <property type="match status" value="1"/>
</dbReference>
<dbReference type="RefSeq" id="WP_204464108.1">
    <property type="nucleotide sequence ID" value="NZ_JAFBCV010000001.1"/>
</dbReference>
<dbReference type="PANTHER" id="PTHR36503:SF2">
    <property type="entry name" value="BLR2408 PROTEIN"/>
    <property type="match status" value="1"/>
</dbReference>
<dbReference type="GO" id="GO:0016829">
    <property type="term" value="F:lyase activity"/>
    <property type="evidence" value="ECO:0007669"/>
    <property type="project" value="UniProtKB-KW"/>
</dbReference>
<dbReference type="Proteomes" id="UP001179280">
    <property type="component" value="Unassembled WGS sequence"/>
</dbReference>
<dbReference type="PANTHER" id="PTHR36503">
    <property type="entry name" value="BLR2520 PROTEIN"/>
    <property type="match status" value="1"/>
</dbReference>
<accession>A0ABS2SNX8</accession>
<dbReference type="EMBL" id="JAFBCV010000001">
    <property type="protein sequence ID" value="MBM7837227.1"/>
    <property type="molecule type" value="Genomic_DNA"/>
</dbReference>